<name>A0A2U8BRK8_9RICK</name>
<dbReference type="GO" id="GO:0005737">
    <property type="term" value="C:cytoplasm"/>
    <property type="evidence" value="ECO:0007669"/>
    <property type="project" value="TreeGrafter"/>
</dbReference>
<feature type="compositionally biased region" description="Basic and acidic residues" evidence="4">
    <location>
        <begin position="211"/>
        <end position="249"/>
    </location>
</feature>
<dbReference type="SUPFAM" id="SSF48403">
    <property type="entry name" value="Ankyrin repeat"/>
    <property type="match status" value="1"/>
</dbReference>
<dbReference type="Proteomes" id="UP000244519">
    <property type="component" value="Chromosome"/>
</dbReference>
<dbReference type="PROSITE" id="PS50088">
    <property type="entry name" value="ANK_REPEAT"/>
    <property type="match status" value="3"/>
</dbReference>
<keyword evidence="7" id="KW-1185">Reference proteome</keyword>
<feature type="repeat" description="ANK" evidence="3">
    <location>
        <begin position="459"/>
        <end position="485"/>
    </location>
</feature>
<dbReference type="EMBL" id="CP025989">
    <property type="protein sequence ID" value="AWD32984.1"/>
    <property type="molecule type" value="Genomic_DNA"/>
</dbReference>
<dbReference type="PANTHER" id="PTHR24198">
    <property type="entry name" value="ANKYRIN REPEAT AND PROTEIN KINASE DOMAIN-CONTAINING PROTEIN"/>
    <property type="match status" value="1"/>
</dbReference>
<proteinExistence type="predicted"/>
<dbReference type="AlphaFoldDB" id="A0A2U8BRK8"/>
<keyword evidence="2 3" id="KW-0040">ANK repeat</keyword>
<evidence type="ECO:0000256" key="5">
    <source>
        <dbReference type="SAM" id="SignalP"/>
    </source>
</evidence>
<feature type="region of interest" description="Disordered" evidence="4">
    <location>
        <begin position="114"/>
        <end position="153"/>
    </location>
</feature>
<feature type="compositionally biased region" description="Polar residues" evidence="4">
    <location>
        <begin position="187"/>
        <end position="197"/>
    </location>
</feature>
<evidence type="ECO:0000256" key="1">
    <source>
        <dbReference type="ARBA" id="ARBA00022737"/>
    </source>
</evidence>
<evidence type="ECO:0000256" key="4">
    <source>
        <dbReference type="SAM" id="MobiDB-lite"/>
    </source>
</evidence>
<evidence type="ECO:0000256" key="3">
    <source>
        <dbReference type="PROSITE-ProRule" id="PRU00023"/>
    </source>
</evidence>
<dbReference type="KEGG" id="fso:Fsol_00179"/>
<sequence>MWKRCLLLQLCFLFFTVFACAEDVPPQEIKKIHKNATKSKSEYKRYLERKHFSEKRKHKKVHMNIESMREKFGHEEQVGASNVHDRSSAKDSKRDTQIDEKMQKKLKIDHSIAKDSTKIDESHKDNNNNAIEAKDSKIKETESHKQNITEKSDTIISTQKTTIAVPHSSNIEADLKEQPKITDDHTSVNSDAQISAKNSKESKLSNSVHVNRTDSMTKSEQNHQHTTKHEDRNITSNREEKPHGKEKPKVGFKNKNHSKPLPDFVVSSQEVKMLENISSRKYYSNDVSPSGEQRVSPFYSIEYSTMLFHAVSQNDCFAIAALLQKGGNVNAQLTGGDSVLLYAVKNNKVEAAKYLVLKGADINLQNSYKETPLHIAIKSKNLECTSLLLYYNADVLIKDKDGKTPLSYLRGSDTSFCIQVFSMYTNKEKALIDATRMGLLSSVRYIIKSGIKPTITDENGNTLLILAVKNGDIKMVSLLLEYGGEQLKIANKAGETAMSVAAKNNYTDITSILKTFQIQEEFRKS</sequence>
<feature type="repeat" description="ANK" evidence="3">
    <location>
        <begin position="335"/>
        <end position="367"/>
    </location>
</feature>
<keyword evidence="5" id="KW-0732">Signal</keyword>
<reference evidence="6 7" key="1">
    <citation type="journal article" date="2018" name="Genome Biol. Evol.">
        <title>The Genome Sequence of "Candidatus Fokinia solitaria": Insights on Reductive Evolution in Rickettsiales.</title>
        <authorList>
            <person name="Floriano A.M."/>
            <person name="Castelli M."/>
            <person name="Krenek S."/>
            <person name="Berendonk T.U."/>
            <person name="Bazzocchi C."/>
            <person name="Petroni G."/>
            <person name="Sassera D."/>
        </authorList>
    </citation>
    <scope>NUCLEOTIDE SEQUENCE [LARGE SCALE GENOMIC DNA]</scope>
    <source>
        <strain evidence="6">Rio ETE_ALG 3VII</strain>
    </source>
</reference>
<dbReference type="InterPro" id="IPR002110">
    <property type="entry name" value="Ankyrin_rpt"/>
</dbReference>
<dbReference type="PANTHER" id="PTHR24198:SF188">
    <property type="entry name" value="ANKYRIN REPEAT DOMAIN 55"/>
    <property type="match status" value="1"/>
</dbReference>
<dbReference type="SMART" id="SM00248">
    <property type="entry name" value="ANK"/>
    <property type="match status" value="6"/>
</dbReference>
<accession>A0A2U8BRK8</accession>
<dbReference type="PROSITE" id="PS51257">
    <property type="entry name" value="PROKAR_LIPOPROTEIN"/>
    <property type="match status" value="1"/>
</dbReference>
<feature type="repeat" description="ANK" evidence="3">
    <location>
        <begin position="368"/>
        <end position="400"/>
    </location>
</feature>
<evidence type="ECO:0000256" key="2">
    <source>
        <dbReference type="ARBA" id="ARBA00023043"/>
    </source>
</evidence>
<feature type="compositionally biased region" description="Basic and acidic residues" evidence="4">
    <location>
        <begin position="173"/>
        <end position="186"/>
    </location>
</feature>
<organism evidence="6 7">
    <name type="scientific">Candidatus Fokinia solitaria</name>
    <dbReference type="NCBI Taxonomy" id="1802984"/>
    <lineage>
        <taxon>Bacteria</taxon>
        <taxon>Pseudomonadati</taxon>
        <taxon>Pseudomonadota</taxon>
        <taxon>Alphaproteobacteria</taxon>
        <taxon>Rickettsiales</taxon>
        <taxon>Candidatus Midichloriaceae</taxon>
        <taxon>Candidatus Fokinia</taxon>
    </lineage>
</organism>
<feature type="region of interest" description="Disordered" evidence="4">
    <location>
        <begin position="170"/>
        <end position="262"/>
    </location>
</feature>
<dbReference type="Gene3D" id="1.25.40.20">
    <property type="entry name" value="Ankyrin repeat-containing domain"/>
    <property type="match status" value="2"/>
</dbReference>
<evidence type="ECO:0000313" key="6">
    <source>
        <dbReference type="EMBL" id="AWD32984.1"/>
    </source>
</evidence>
<dbReference type="PROSITE" id="PS50297">
    <property type="entry name" value="ANK_REP_REGION"/>
    <property type="match status" value="3"/>
</dbReference>
<feature type="signal peptide" evidence="5">
    <location>
        <begin position="1"/>
        <end position="21"/>
    </location>
</feature>
<protein>
    <submittedName>
        <fullName evidence="6">Putative ankyrin repeat protein</fullName>
    </submittedName>
</protein>
<feature type="region of interest" description="Disordered" evidence="4">
    <location>
        <begin position="70"/>
        <end position="99"/>
    </location>
</feature>
<gene>
    <name evidence="6" type="ORF">Fsol_00179</name>
</gene>
<dbReference type="Pfam" id="PF12796">
    <property type="entry name" value="Ank_2"/>
    <property type="match status" value="2"/>
</dbReference>
<feature type="chain" id="PRO_5016010695" evidence="5">
    <location>
        <begin position="22"/>
        <end position="525"/>
    </location>
</feature>
<dbReference type="InterPro" id="IPR036770">
    <property type="entry name" value="Ankyrin_rpt-contain_sf"/>
</dbReference>
<evidence type="ECO:0000313" key="7">
    <source>
        <dbReference type="Proteomes" id="UP000244519"/>
    </source>
</evidence>
<keyword evidence="1" id="KW-0677">Repeat</keyword>